<feature type="transmembrane region" description="Helical" evidence="1">
    <location>
        <begin position="211"/>
        <end position="235"/>
    </location>
</feature>
<dbReference type="SUPFAM" id="SSF81321">
    <property type="entry name" value="Family A G protein-coupled receptor-like"/>
    <property type="match status" value="1"/>
</dbReference>
<accession>A0AA39LL86</accession>
<keyword evidence="1" id="KW-0472">Membrane</keyword>
<feature type="transmembrane region" description="Helical" evidence="1">
    <location>
        <begin position="274"/>
        <end position="294"/>
    </location>
</feature>
<evidence type="ECO:0000313" key="2">
    <source>
        <dbReference type="EMBL" id="KAK0401179.1"/>
    </source>
</evidence>
<feature type="transmembrane region" description="Helical" evidence="1">
    <location>
        <begin position="70"/>
        <end position="93"/>
    </location>
</feature>
<keyword evidence="1" id="KW-0812">Transmembrane</keyword>
<sequence>MNVFLFQPEEYKRMYSCTAMTTEEWCSNSNDVTVESIIYFTMGTLFLITYVPVLLLMLQRKYTVHSCYRFMIFLGVQDIILLLILTIIQPYVFYVGAVYCCSPTVIYILGCLFKFLWSTQTCTSTLLALNRFSDIIEFKWMRWLFEENRVYGWMALVVAYSGYNFLFFPPVLISSTNRVGSPNPYFGVNDRRVPTINIKEYVSINVLYHDVAFLTVLSTLYVLFIVIVFWKLRAVSTVNMTKAKIKLIVQVSMISGLVYATSICFFLTPKSLQWLNAYVFRVEAGLGGIIYLCCNREIRNDWKTCFTRMWKGKKRVSVVHVTSVQKC</sequence>
<dbReference type="Proteomes" id="UP001175271">
    <property type="component" value="Unassembled WGS sequence"/>
</dbReference>
<keyword evidence="1" id="KW-1133">Transmembrane helix</keyword>
<comment type="caution">
    <text evidence="2">The sequence shown here is derived from an EMBL/GenBank/DDBJ whole genome shotgun (WGS) entry which is preliminary data.</text>
</comment>
<dbReference type="AlphaFoldDB" id="A0AA39LL86"/>
<gene>
    <name evidence="2" type="ORF">QR680_015629</name>
</gene>
<dbReference type="PANTHER" id="PTHR23021:SF28">
    <property type="entry name" value="SERPENTINE RECEPTOR, CLASS T-RELATED"/>
    <property type="match status" value="1"/>
</dbReference>
<name>A0AA39LL86_9BILA</name>
<dbReference type="Pfam" id="PF10321">
    <property type="entry name" value="7TM_GPCR_Srt"/>
    <property type="match status" value="1"/>
</dbReference>
<proteinExistence type="predicted"/>
<feature type="transmembrane region" description="Helical" evidence="1">
    <location>
        <begin position="150"/>
        <end position="173"/>
    </location>
</feature>
<evidence type="ECO:0008006" key="4">
    <source>
        <dbReference type="Google" id="ProtNLM"/>
    </source>
</evidence>
<feature type="transmembrane region" description="Helical" evidence="1">
    <location>
        <begin position="247"/>
        <end position="268"/>
    </location>
</feature>
<keyword evidence="3" id="KW-1185">Reference proteome</keyword>
<evidence type="ECO:0000313" key="3">
    <source>
        <dbReference type="Proteomes" id="UP001175271"/>
    </source>
</evidence>
<dbReference type="EMBL" id="JAUCMV010000004">
    <property type="protein sequence ID" value="KAK0401179.1"/>
    <property type="molecule type" value="Genomic_DNA"/>
</dbReference>
<feature type="transmembrane region" description="Helical" evidence="1">
    <location>
        <begin position="37"/>
        <end position="58"/>
    </location>
</feature>
<evidence type="ECO:0000256" key="1">
    <source>
        <dbReference type="SAM" id="Phobius"/>
    </source>
</evidence>
<dbReference type="InterPro" id="IPR019425">
    <property type="entry name" value="7TM_GPCR_serpentine_rcpt_Srt"/>
</dbReference>
<protein>
    <recommendedName>
        <fullName evidence="4">Serpentine receptor class gamma</fullName>
    </recommendedName>
</protein>
<reference evidence="2" key="1">
    <citation type="submission" date="2023-06" db="EMBL/GenBank/DDBJ databases">
        <title>Genomic analysis of the entomopathogenic nematode Steinernema hermaphroditum.</title>
        <authorList>
            <person name="Schwarz E.M."/>
            <person name="Heppert J.K."/>
            <person name="Baniya A."/>
            <person name="Schwartz H.T."/>
            <person name="Tan C.-H."/>
            <person name="Antoshechkin I."/>
            <person name="Sternberg P.W."/>
            <person name="Goodrich-Blair H."/>
            <person name="Dillman A.R."/>
        </authorList>
    </citation>
    <scope>NUCLEOTIDE SEQUENCE</scope>
    <source>
        <strain evidence="2">PS9179</strain>
        <tissue evidence="2">Whole animal</tissue>
    </source>
</reference>
<dbReference type="PANTHER" id="PTHR23021">
    <property type="entry name" value="SERPENTINE RECEPTOR, CLASS T"/>
    <property type="match status" value="1"/>
</dbReference>
<organism evidence="2 3">
    <name type="scientific">Steinernema hermaphroditum</name>
    <dbReference type="NCBI Taxonomy" id="289476"/>
    <lineage>
        <taxon>Eukaryota</taxon>
        <taxon>Metazoa</taxon>
        <taxon>Ecdysozoa</taxon>
        <taxon>Nematoda</taxon>
        <taxon>Chromadorea</taxon>
        <taxon>Rhabditida</taxon>
        <taxon>Tylenchina</taxon>
        <taxon>Panagrolaimomorpha</taxon>
        <taxon>Strongyloidoidea</taxon>
        <taxon>Steinernematidae</taxon>
        <taxon>Steinernema</taxon>
    </lineage>
</organism>
<dbReference type="Gene3D" id="1.20.1070.10">
    <property type="entry name" value="Rhodopsin 7-helix transmembrane proteins"/>
    <property type="match status" value="1"/>
</dbReference>